<dbReference type="Proteomes" id="UP000515204">
    <property type="component" value="Unplaced"/>
</dbReference>
<evidence type="ECO:0000313" key="4">
    <source>
        <dbReference type="RefSeq" id="XP_014481877.1"/>
    </source>
</evidence>
<dbReference type="GeneID" id="106748146"/>
<keyword evidence="3" id="KW-1185">Reference proteome</keyword>
<feature type="region of interest" description="Disordered" evidence="2">
    <location>
        <begin position="271"/>
        <end position="296"/>
    </location>
</feature>
<dbReference type="AlphaFoldDB" id="A0A6P3XUQ6"/>
<feature type="compositionally biased region" description="Acidic residues" evidence="2">
    <location>
        <begin position="64"/>
        <end position="73"/>
    </location>
</feature>
<reference evidence="4" key="1">
    <citation type="submission" date="2025-08" db="UniProtKB">
        <authorList>
            <consortium name="RefSeq"/>
        </authorList>
    </citation>
    <scope>IDENTIFICATION</scope>
</reference>
<evidence type="ECO:0000313" key="3">
    <source>
        <dbReference type="Proteomes" id="UP000515204"/>
    </source>
</evidence>
<dbReference type="KEGG" id="dqu:106748146"/>
<organism evidence="3 4">
    <name type="scientific">Dinoponera quadriceps</name>
    <name type="common">South American ant</name>
    <dbReference type="NCBI Taxonomy" id="609295"/>
    <lineage>
        <taxon>Eukaryota</taxon>
        <taxon>Metazoa</taxon>
        <taxon>Ecdysozoa</taxon>
        <taxon>Arthropoda</taxon>
        <taxon>Hexapoda</taxon>
        <taxon>Insecta</taxon>
        <taxon>Pterygota</taxon>
        <taxon>Neoptera</taxon>
        <taxon>Endopterygota</taxon>
        <taxon>Hymenoptera</taxon>
        <taxon>Apocrita</taxon>
        <taxon>Aculeata</taxon>
        <taxon>Formicoidea</taxon>
        <taxon>Formicidae</taxon>
        <taxon>Ponerinae</taxon>
        <taxon>Ponerini</taxon>
        <taxon>Dinoponera</taxon>
    </lineage>
</organism>
<feature type="compositionally biased region" description="Basic and acidic residues" evidence="2">
    <location>
        <begin position="271"/>
        <end position="289"/>
    </location>
</feature>
<dbReference type="RefSeq" id="XP_014481877.1">
    <property type="nucleotide sequence ID" value="XM_014626391.1"/>
</dbReference>
<dbReference type="OrthoDB" id="6817099at2759"/>
<evidence type="ECO:0000256" key="2">
    <source>
        <dbReference type="SAM" id="MobiDB-lite"/>
    </source>
</evidence>
<feature type="coiled-coil region" evidence="1">
    <location>
        <begin position="214"/>
        <end position="249"/>
    </location>
</feature>
<evidence type="ECO:0000256" key="1">
    <source>
        <dbReference type="SAM" id="Coils"/>
    </source>
</evidence>
<proteinExistence type="predicted"/>
<accession>A0A6P3XUQ6</accession>
<gene>
    <name evidence="4" type="primary">LOC106748146</name>
</gene>
<keyword evidence="1" id="KW-0175">Coiled coil</keyword>
<name>A0A6P3XUQ6_DINQU</name>
<feature type="region of interest" description="Disordered" evidence="2">
    <location>
        <begin position="52"/>
        <end position="77"/>
    </location>
</feature>
<protein>
    <submittedName>
        <fullName evidence="4">Uncharacterized protein LOC106748146</fullName>
    </submittedName>
</protein>
<sequence>MEDEAVSSSKITPVVTLSDDALDLESPSRGILRCYAEKRDLLYREESTRDALDLENVSTSCTDTSDDEEEEETPERLSADIEELASRLVTDAESSVDCKREPAYSITLLPSVLQERTQQLRLEMTDLREELNRETALWRKEKEEFQFLREQSDAFAFEEAAAAARAAAAAYAIESPLSSDLSKTVDVTSEQSVRELAILEYEKNLAKYQDPCSLEQAERRYNAYKRALVDAYKQKLLEVERLCNEELEKIRESASYLQSFKEIASQWSVSEKDRGDSSRHDQADGEQSKIAEANFEQNNWRPRLARVDNEVNMSPEIFSAWLKREDAT</sequence>